<dbReference type="AlphaFoldDB" id="A0AAD7CB52"/>
<feature type="non-terminal residue" evidence="2">
    <location>
        <position position="64"/>
    </location>
</feature>
<accession>A0AAD7CB52</accession>
<name>A0AAD7CB52_9AGAR</name>
<evidence type="ECO:0000313" key="2">
    <source>
        <dbReference type="EMBL" id="KAJ7643820.1"/>
    </source>
</evidence>
<dbReference type="Gene3D" id="1.20.1280.50">
    <property type="match status" value="1"/>
</dbReference>
<dbReference type="InterPro" id="IPR036047">
    <property type="entry name" value="F-box-like_dom_sf"/>
</dbReference>
<feature type="domain" description="F-box" evidence="1">
    <location>
        <begin position="2"/>
        <end position="51"/>
    </location>
</feature>
<dbReference type="SUPFAM" id="SSF81383">
    <property type="entry name" value="F-box domain"/>
    <property type="match status" value="1"/>
</dbReference>
<evidence type="ECO:0000259" key="1">
    <source>
        <dbReference type="Pfam" id="PF12937"/>
    </source>
</evidence>
<gene>
    <name evidence="2" type="ORF">FB45DRAFT_896147</name>
</gene>
<keyword evidence="3" id="KW-1185">Reference proteome</keyword>
<organism evidence="2 3">
    <name type="scientific">Roridomyces roridus</name>
    <dbReference type="NCBI Taxonomy" id="1738132"/>
    <lineage>
        <taxon>Eukaryota</taxon>
        <taxon>Fungi</taxon>
        <taxon>Dikarya</taxon>
        <taxon>Basidiomycota</taxon>
        <taxon>Agaricomycotina</taxon>
        <taxon>Agaricomycetes</taxon>
        <taxon>Agaricomycetidae</taxon>
        <taxon>Agaricales</taxon>
        <taxon>Marasmiineae</taxon>
        <taxon>Mycenaceae</taxon>
        <taxon>Roridomyces</taxon>
    </lineage>
</organism>
<comment type="caution">
    <text evidence="2">The sequence shown here is derived from an EMBL/GenBank/DDBJ whole genome shotgun (WGS) entry which is preliminary data.</text>
</comment>
<dbReference type="Proteomes" id="UP001221142">
    <property type="component" value="Unassembled WGS sequence"/>
</dbReference>
<sequence length="64" mass="7200">MARMPLEICSEIFTRCLPPTPDMRAALRPSHVCRRWNDIALATPSLWTAITDRSAPFSAYPALL</sequence>
<dbReference type="EMBL" id="JARKIF010000003">
    <property type="protein sequence ID" value="KAJ7643820.1"/>
    <property type="molecule type" value="Genomic_DNA"/>
</dbReference>
<reference evidence="2" key="1">
    <citation type="submission" date="2023-03" db="EMBL/GenBank/DDBJ databases">
        <title>Massive genome expansion in bonnet fungi (Mycena s.s.) driven by repeated elements and novel gene families across ecological guilds.</title>
        <authorList>
            <consortium name="Lawrence Berkeley National Laboratory"/>
            <person name="Harder C.B."/>
            <person name="Miyauchi S."/>
            <person name="Viragh M."/>
            <person name="Kuo A."/>
            <person name="Thoen E."/>
            <person name="Andreopoulos B."/>
            <person name="Lu D."/>
            <person name="Skrede I."/>
            <person name="Drula E."/>
            <person name="Henrissat B."/>
            <person name="Morin E."/>
            <person name="Kohler A."/>
            <person name="Barry K."/>
            <person name="LaButti K."/>
            <person name="Morin E."/>
            <person name="Salamov A."/>
            <person name="Lipzen A."/>
            <person name="Mereny Z."/>
            <person name="Hegedus B."/>
            <person name="Baldrian P."/>
            <person name="Stursova M."/>
            <person name="Weitz H."/>
            <person name="Taylor A."/>
            <person name="Grigoriev I.V."/>
            <person name="Nagy L.G."/>
            <person name="Martin F."/>
            <person name="Kauserud H."/>
        </authorList>
    </citation>
    <scope>NUCLEOTIDE SEQUENCE</scope>
    <source>
        <strain evidence="2">9284</strain>
    </source>
</reference>
<dbReference type="Pfam" id="PF12937">
    <property type="entry name" value="F-box-like"/>
    <property type="match status" value="1"/>
</dbReference>
<protein>
    <recommendedName>
        <fullName evidence="1">F-box domain-containing protein</fullName>
    </recommendedName>
</protein>
<proteinExistence type="predicted"/>
<dbReference type="InterPro" id="IPR001810">
    <property type="entry name" value="F-box_dom"/>
</dbReference>
<evidence type="ECO:0000313" key="3">
    <source>
        <dbReference type="Proteomes" id="UP001221142"/>
    </source>
</evidence>